<feature type="compositionally biased region" description="Basic residues" evidence="5">
    <location>
        <begin position="84"/>
        <end position="93"/>
    </location>
</feature>
<dbReference type="SUPFAM" id="SSF117856">
    <property type="entry name" value="AF0104/ALDC/Ptd012-like"/>
    <property type="match status" value="1"/>
</dbReference>
<dbReference type="AlphaFoldDB" id="A0AAW1N8S2"/>
<dbReference type="InterPro" id="IPR005175">
    <property type="entry name" value="PPC_dom"/>
</dbReference>
<proteinExistence type="predicted"/>
<keyword evidence="8" id="KW-1185">Reference proteome</keyword>
<keyword evidence="1 4" id="KW-0805">Transcription regulation</keyword>
<dbReference type="CDD" id="cd11378">
    <property type="entry name" value="DUF296"/>
    <property type="match status" value="1"/>
</dbReference>
<dbReference type="PANTHER" id="PTHR31500">
    <property type="entry name" value="AT-HOOK MOTIF NUCLEAR-LOCALIZED PROTEIN 9"/>
    <property type="match status" value="1"/>
</dbReference>
<feature type="compositionally biased region" description="Gly residues" evidence="5">
    <location>
        <begin position="27"/>
        <end position="36"/>
    </location>
</feature>
<dbReference type="Gene3D" id="3.30.1330.80">
    <property type="entry name" value="Hypothetical protein, similar to alpha- acetolactate decarboxylase, domain 2"/>
    <property type="match status" value="1"/>
</dbReference>
<evidence type="ECO:0000256" key="4">
    <source>
        <dbReference type="RuleBase" id="RU367031"/>
    </source>
</evidence>
<dbReference type="GO" id="GO:0003680">
    <property type="term" value="F:minor groove of adenine-thymine-rich DNA binding"/>
    <property type="evidence" value="ECO:0007669"/>
    <property type="project" value="UniProtKB-UniRule"/>
</dbReference>
<evidence type="ECO:0000256" key="3">
    <source>
        <dbReference type="ARBA" id="ARBA00023163"/>
    </source>
</evidence>
<evidence type="ECO:0000313" key="7">
    <source>
        <dbReference type="EMBL" id="KAK9757959.1"/>
    </source>
</evidence>
<protein>
    <recommendedName>
        <fullName evidence="4">AT-hook motif nuclear-localized protein</fullName>
    </recommendedName>
</protein>
<sequence length="327" mass="33906">MDRRETMPMLGSAPLYMQRGLSELHGSQGGGGGGGSSMPNSVMSFQSNVVGSSAGGGLVGLEQTPPADGLGVRAASLQPSAMPVRRKRGRPRKYGPDGRVSLALSSILATPRGMNFSSEKRGRGRPPGSGRKQPPVPPFGRLVSSSAGVGFTPHVITASTGEDISAKIVAFAQQGPRAVCILSANGTVSTAILRQPSTSGGTVTYEGHFDILSMSGSFLLVGNDSSFERSGGLSISLASPDGRVVGGGIGGMLIAASPVQVVVGSFIWTSQNTNQKMQKVREGGGESQHYTVETQPSQNLMTNSSSMATWQTLDMRNSHVDIDLMRG</sequence>
<keyword evidence="4" id="KW-0539">Nucleus</keyword>
<comment type="caution">
    <text evidence="7">The sequence shown here is derived from an EMBL/GenBank/DDBJ whole genome shotgun (WGS) entry which is preliminary data.</text>
</comment>
<evidence type="ECO:0000313" key="8">
    <source>
        <dbReference type="Proteomes" id="UP001443914"/>
    </source>
</evidence>
<gene>
    <name evidence="7" type="ORF">RND81_01G196600</name>
</gene>
<dbReference type="PROSITE" id="PS51742">
    <property type="entry name" value="PPC"/>
    <property type="match status" value="1"/>
</dbReference>
<dbReference type="InterPro" id="IPR039605">
    <property type="entry name" value="AHL"/>
</dbReference>
<dbReference type="GO" id="GO:0005634">
    <property type="term" value="C:nucleus"/>
    <property type="evidence" value="ECO:0007669"/>
    <property type="project" value="UniProtKB-SubCell"/>
</dbReference>
<dbReference type="Pfam" id="PF03479">
    <property type="entry name" value="PCC"/>
    <property type="match status" value="1"/>
</dbReference>
<reference evidence="7" key="1">
    <citation type="submission" date="2024-03" db="EMBL/GenBank/DDBJ databases">
        <title>WGS assembly of Saponaria officinalis var. Norfolk2.</title>
        <authorList>
            <person name="Jenkins J."/>
            <person name="Shu S."/>
            <person name="Grimwood J."/>
            <person name="Barry K."/>
            <person name="Goodstein D."/>
            <person name="Schmutz J."/>
            <person name="Leebens-Mack J."/>
            <person name="Osbourn A."/>
        </authorList>
    </citation>
    <scope>NUCLEOTIDE SEQUENCE [LARGE SCALE GENOMIC DNA]</scope>
    <source>
        <strain evidence="7">JIC</strain>
    </source>
</reference>
<accession>A0AAW1N8S2</accession>
<comment type="subcellular location">
    <subcellularLocation>
        <location evidence="4">Nucleus</location>
    </subcellularLocation>
</comment>
<feature type="compositionally biased region" description="Polar residues" evidence="5">
    <location>
        <begin position="38"/>
        <end position="48"/>
    </location>
</feature>
<dbReference type="PANTHER" id="PTHR31500:SF9">
    <property type="entry name" value="AT-HOOK MOTIF NUCLEAR-LOCALIZED PROTEIN 9"/>
    <property type="match status" value="1"/>
</dbReference>
<feature type="region of interest" description="Disordered" evidence="5">
    <location>
        <begin position="22"/>
        <end position="98"/>
    </location>
</feature>
<comment type="domain">
    <text evidence="4">The PPC domain mediates interactions between AHL proteins.</text>
</comment>
<keyword evidence="3 4" id="KW-0804">Transcription</keyword>
<keyword evidence="2 4" id="KW-0238">DNA-binding</keyword>
<feature type="domain" description="PPC" evidence="6">
    <location>
        <begin position="147"/>
        <end position="290"/>
    </location>
</feature>
<evidence type="ECO:0000256" key="1">
    <source>
        <dbReference type="ARBA" id="ARBA00023015"/>
    </source>
</evidence>
<evidence type="ECO:0000259" key="6">
    <source>
        <dbReference type="PROSITE" id="PS51742"/>
    </source>
</evidence>
<dbReference type="Proteomes" id="UP001443914">
    <property type="component" value="Unassembled WGS sequence"/>
</dbReference>
<comment type="function">
    <text evidence="4">Transcription factor that specifically binds AT-rich DNA sequences related to the nuclear matrix attachment regions (MARs).</text>
</comment>
<evidence type="ECO:0000256" key="2">
    <source>
        <dbReference type="ARBA" id="ARBA00023125"/>
    </source>
</evidence>
<organism evidence="7 8">
    <name type="scientific">Saponaria officinalis</name>
    <name type="common">Common soapwort</name>
    <name type="synonym">Lychnis saponaria</name>
    <dbReference type="NCBI Taxonomy" id="3572"/>
    <lineage>
        <taxon>Eukaryota</taxon>
        <taxon>Viridiplantae</taxon>
        <taxon>Streptophyta</taxon>
        <taxon>Embryophyta</taxon>
        <taxon>Tracheophyta</taxon>
        <taxon>Spermatophyta</taxon>
        <taxon>Magnoliopsida</taxon>
        <taxon>eudicotyledons</taxon>
        <taxon>Gunneridae</taxon>
        <taxon>Pentapetalae</taxon>
        <taxon>Caryophyllales</taxon>
        <taxon>Caryophyllaceae</taxon>
        <taxon>Caryophylleae</taxon>
        <taxon>Saponaria</taxon>
    </lineage>
</organism>
<dbReference type="EMBL" id="JBDFQZ010000001">
    <property type="protein sequence ID" value="KAK9757959.1"/>
    <property type="molecule type" value="Genomic_DNA"/>
</dbReference>
<feature type="region of interest" description="Disordered" evidence="5">
    <location>
        <begin position="112"/>
        <end position="138"/>
    </location>
</feature>
<name>A0AAW1N8S2_SAPOF</name>
<evidence type="ECO:0000256" key="5">
    <source>
        <dbReference type="SAM" id="MobiDB-lite"/>
    </source>
</evidence>